<reference evidence="1" key="1">
    <citation type="submission" date="2016-10" db="EMBL/GenBank/DDBJ databases">
        <authorList>
            <person name="Benchimol M."/>
            <person name="Almeida L.G."/>
            <person name="Vasconcelos A.T."/>
            <person name="Perreira-Neves A."/>
            <person name="Rosa I.A."/>
            <person name="Tasca T."/>
            <person name="Bogo M.R."/>
            <person name="de Souza W."/>
        </authorList>
    </citation>
    <scope>NUCLEOTIDE SEQUENCE [LARGE SCALE GENOMIC DNA]</scope>
    <source>
        <strain evidence="1">K</strain>
    </source>
</reference>
<dbReference type="RefSeq" id="XP_068366303.1">
    <property type="nucleotide sequence ID" value="XM_068499224.1"/>
</dbReference>
<keyword evidence="2" id="KW-1185">Reference proteome</keyword>
<dbReference type="EMBL" id="MLAK01000547">
    <property type="protein sequence ID" value="OHT13167.1"/>
    <property type="molecule type" value="Genomic_DNA"/>
</dbReference>
<dbReference type="Proteomes" id="UP000179807">
    <property type="component" value="Unassembled WGS sequence"/>
</dbReference>
<comment type="caution">
    <text evidence="1">The sequence shown here is derived from an EMBL/GenBank/DDBJ whole genome shotgun (WGS) entry which is preliminary data.</text>
</comment>
<name>A0A1J4KPF0_9EUKA</name>
<accession>A0A1J4KPF0</accession>
<dbReference type="AlphaFoldDB" id="A0A1J4KPF0"/>
<dbReference type="VEuPathDB" id="TrichDB:TRFO_16840"/>
<evidence type="ECO:0000313" key="1">
    <source>
        <dbReference type="EMBL" id="OHT13167.1"/>
    </source>
</evidence>
<protein>
    <submittedName>
        <fullName evidence="1">Uncharacterized protein</fullName>
    </submittedName>
</protein>
<gene>
    <name evidence="1" type="ORF">TRFO_16840</name>
</gene>
<proteinExistence type="predicted"/>
<sequence>MSNDQRYIPAANDVYDKVKKFISPNSKLTLTNENDNVIDKLNELIASEEEEGAFESLKQLIDQIFKDNNQFVIPDT</sequence>
<organism evidence="1 2">
    <name type="scientific">Tritrichomonas foetus</name>
    <dbReference type="NCBI Taxonomy" id="1144522"/>
    <lineage>
        <taxon>Eukaryota</taxon>
        <taxon>Metamonada</taxon>
        <taxon>Parabasalia</taxon>
        <taxon>Tritrichomonadida</taxon>
        <taxon>Tritrichomonadidae</taxon>
        <taxon>Tritrichomonas</taxon>
    </lineage>
</organism>
<dbReference type="GeneID" id="94833928"/>
<evidence type="ECO:0000313" key="2">
    <source>
        <dbReference type="Proteomes" id="UP000179807"/>
    </source>
</evidence>